<gene>
    <name evidence="1" type="ORF">QAD02_021356</name>
</gene>
<reference evidence="1" key="1">
    <citation type="submission" date="2023-04" db="EMBL/GenBank/DDBJ databases">
        <title>A chromosome-level genome assembly of the parasitoid wasp Eretmocerus hayati.</title>
        <authorList>
            <person name="Zhong Y."/>
            <person name="Liu S."/>
            <person name="Liu Y."/>
        </authorList>
    </citation>
    <scope>NUCLEOTIDE SEQUENCE</scope>
    <source>
        <strain evidence="1">ZJU_SS_LIU_2023</strain>
    </source>
</reference>
<evidence type="ECO:0000313" key="2">
    <source>
        <dbReference type="Proteomes" id="UP001239111"/>
    </source>
</evidence>
<accession>A0ACC2PR19</accession>
<name>A0ACC2PR19_9HYME</name>
<comment type="caution">
    <text evidence="1">The sequence shown here is derived from an EMBL/GenBank/DDBJ whole genome shotgun (WGS) entry which is preliminary data.</text>
</comment>
<proteinExistence type="predicted"/>
<dbReference type="EMBL" id="CM056741">
    <property type="protein sequence ID" value="KAJ8685563.1"/>
    <property type="molecule type" value="Genomic_DNA"/>
</dbReference>
<sequence length="273" mass="31085">MLDIKEIFFGNHVDEKLSELIEDEAAKTSTKLVCRSFPIQACQSIREKFEIEDNRMCLFRFIDPRNALSREYHHLFPDLREVLTEFPRIKSPEVNATLVNEEWMLLLDTALGYLKDGDIAVFPNVCQIVYAASSITNLNATAERLFSHYNLLHNLLRTPLAVDTIKGSIHAAQHVKFVEGSAKFEPSEEMLYDCNSDMYNFTISREDVSGGDIVLELERYGIDGDFIAECMSYDKQFRRWRKDRGNANADDSDGDDCLDGLGDPEAGEPEHGE</sequence>
<evidence type="ECO:0000313" key="1">
    <source>
        <dbReference type="EMBL" id="KAJ8685563.1"/>
    </source>
</evidence>
<keyword evidence="2" id="KW-1185">Reference proteome</keyword>
<organism evidence="1 2">
    <name type="scientific">Eretmocerus hayati</name>
    <dbReference type="NCBI Taxonomy" id="131215"/>
    <lineage>
        <taxon>Eukaryota</taxon>
        <taxon>Metazoa</taxon>
        <taxon>Ecdysozoa</taxon>
        <taxon>Arthropoda</taxon>
        <taxon>Hexapoda</taxon>
        <taxon>Insecta</taxon>
        <taxon>Pterygota</taxon>
        <taxon>Neoptera</taxon>
        <taxon>Endopterygota</taxon>
        <taxon>Hymenoptera</taxon>
        <taxon>Apocrita</taxon>
        <taxon>Proctotrupomorpha</taxon>
        <taxon>Chalcidoidea</taxon>
        <taxon>Aphelinidae</taxon>
        <taxon>Aphelininae</taxon>
        <taxon>Eretmocerus</taxon>
    </lineage>
</organism>
<protein>
    <submittedName>
        <fullName evidence="1">Uncharacterized protein</fullName>
    </submittedName>
</protein>
<dbReference type="Proteomes" id="UP001239111">
    <property type="component" value="Chromosome 1"/>
</dbReference>